<evidence type="ECO:0000313" key="2">
    <source>
        <dbReference type="EMBL" id="OEY93147.1"/>
    </source>
</evidence>
<gene>
    <name evidence="2" type="ORF">BJI46_05260</name>
</gene>
<dbReference type="EMBL" id="MKKK01000056">
    <property type="protein sequence ID" value="OEY93147.1"/>
    <property type="molecule type" value="Genomic_DNA"/>
</dbReference>
<proteinExistence type="predicted"/>
<dbReference type="GO" id="GO:0009307">
    <property type="term" value="P:DNA restriction-modification system"/>
    <property type="evidence" value="ECO:0007669"/>
    <property type="project" value="InterPro"/>
</dbReference>
<name>A0A1E7R1F3_9GAMM</name>
<dbReference type="STRING" id="1262585.BJI46_05260"/>
<comment type="caution">
    <text evidence="2">The sequence shown here is derived from an EMBL/GenBank/DDBJ whole genome shotgun (WGS) entry which is preliminary data.</text>
</comment>
<dbReference type="OrthoDB" id="2960996at2"/>
<evidence type="ECO:0000259" key="1">
    <source>
        <dbReference type="Pfam" id="PF04471"/>
    </source>
</evidence>
<sequence length="345" mass="39884">MLNFQELPKSGVKFEQLIRELLLKKGLRPQWTGIGPDSGRDLLVEEELRSCIKDSKRIWLVDCKHFANSGKTVGVADIIDIRDRCDRVGAKGFLLVCSTTVSSELSRKLDEINSNTNIVTEIWDSITIEKLLLNPTSYSIAQQFFPVSLAIPAWQMFYTEREERWMSHYRGYFLYVESRSGIEPPCLSDLEAIIRELERVELGVNESLRIRAIWHDTPNGPIYSVSADYLVPSENLPVLSPLDIKYQLNDYCVSGGFVYWHIKLQITLPQSDYYSPDDPAYYSLFKQPLFNAFYGIGELSRIAEYNKWVNQEPPLIRNFNDQMIWEHNKEKFGYTKLGDLACRIL</sequence>
<protein>
    <recommendedName>
        <fullName evidence="1">Restriction endonuclease type IV Mrr domain-containing protein</fullName>
    </recommendedName>
</protein>
<dbReference type="InterPro" id="IPR007560">
    <property type="entry name" value="Restrct_endonuc_IV_Mrr"/>
</dbReference>
<dbReference type="Proteomes" id="UP000185895">
    <property type="component" value="Unassembled WGS sequence"/>
</dbReference>
<dbReference type="Pfam" id="PF04471">
    <property type="entry name" value="Mrr_cat"/>
    <property type="match status" value="1"/>
</dbReference>
<reference evidence="2 3" key="1">
    <citation type="submission" date="2016-09" db="EMBL/GenBank/DDBJ databases">
        <authorList>
            <person name="Capua I."/>
            <person name="De Benedictis P."/>
            <person name="Joannis T."/>
            <person name="Lombin L.H."/>
            <person name="Cattoli G."/>
        </authorList>
    </citation>
    <scope>NUCLEOTIDE SEQUENCE [LARGE SCALE GENOMIC DNA]</scope>
    <source>
        <strain evidence="2 3">ANC 4671</strain>
    </source>
</reference>
<keyword evidence="3" id="KW-1185">Reference proteome</keyword>
<dbReference type="InterPro" id="IPR011335">
    <property type="entry name" value="Restrct_endonuc-II-like"/>
</dbReference>
<feature type="domain" description="Restriction endonuclease type IV Mrr" evidence="1">
    <location>
        <begin position="10"/>
        <end position="111"/>
    </location>
</feature>
<dbReference type="GO" id="GO:0004519">
    <property type="term" value="F:endonuclease activity"/>
    <property type="evidence" value="ECO:0007669"/>
    <property type="project" value="InterPro"/>
</dbReference>
<organism evidence="2 3">
    <name type="scientific">Acinetobacter qingfengensis</name>
    <dbReference type="NCBI Taxonomy" id="1262585"/>
    <lineage>
        <taxon>Bacteria</taxon>
        <taxon>Pseudomonadati</taxon>
        <taxon>Pseudomonadota</taxon>
        <taxon>Gammaproteobacteria</taxon>
        <taxon>Moraxellales</taxon>
        <taxon>Moraxellaceae</taxon>
        <taxon>Acinetobacter</taxon>
    </lineage>
</organism>
<dbReference type="SUPFAM" id="SSF52980">
    <property type="entry name" value="Restriction endonuclease-like"/>
    <property type="match status" value="1"/>
</dbReference>
<dbReference type="GO" id="GO:0003677">
    <property type="term" value="F:DNA binding"/>
    <property type="evidence" value="ECO:0007669"/>
    <property type="project" value="InterPro"/>
</dbReference>
<accession>A0A1E7R1F3</accession>
<evidence type="ECO:0000313" key="3">
    <source>
        <dbReference type="Proteomes" id="UP000185895"/>
    </source>
</evidence>
<dbReference type="AlphaFoldDB" id="A0A1E7R1F3"/>
<dbReference type="RefSeq" id="WP_070070717.1">
    <property type="nucleotide sequence ID" value="NZ_MKKK01000056.1"/>
</dbReference>